<dbReference type="EMBL" id="PDUG01000004">
    <property type="protein sequence ID" value="PIC33418.1"/>
    <property type="molecule type" value="Genomic_DNA"/>
</dbReference>
<evidence type="ECO:0000256" key="1">
    <source>
        <dbReference type="SAM" id="MobiDB-lite"/>
    </source>
</evidence>
<evidence type="ECO:0000313" key="3">
    <source>
        <dbReference type="EMBL" id="PIC33418.1"/>
    </source>
</evidence>
<organism evidence="3 4">
    <name type="scientific">Caenorhabditis nigoni</name>
    <dbReference type="NCBI Taxonomy" id="1611254"/>
    <lineage>
        <taxon>Eukaryota</taxon>
        <taxon>Metazoa</taxon>
        <taxon>Ecdysozoa</taxon>
        <taxon>Nematoda</taxon>
        <taxon>Chromadorea</taxon>
        <taxon>Rhabditida</taxon>
        <taxon>Rhabditina</taxon>
        <taxon>Rhabditomorpha</taxon>
        <taxon>Rhabditoidea</taxon>
        <taxon>Rhabditidae</taxon>
        <taxon>Peloderinae</taxon>
        <taxon>Caenorhabditis</taxon>
    </lineage>
</organism>
<sequence>MRKSYIKPPAISTRHRDFPPRPPVRSVHFRSYGCQVKPKDIPNLYKFGISETESQYTGVHYRGDYALLREQIPIPQILPHEELAPIERSASWTSSRRFDSVEMKVAEALADKEGCAAKRKLAIEQEAERKRLKLMGKQNMEKGIAVVGIFCFFLNFSFLVLFENFREQLFTVYC</sequence>
<dbReference type="Proteomes" id="UP000230233">
    <property type="component" value="Chromosome IV"/>
</dbReference>
<keyword evidence="2" id="KW-0812">Transmembrane</keyword>
<comment type="caution">
    <text evidence="3">The sequence shown here is derived from an EMBL/GenBank/DDBJ whole genome shotgun (WGS) entry which is preliminary data.</text>
</comment>
<reference evidence="4" key="1">
    <citation type="submission" date="2017-10" db="EMBL/GenBank/DDBJ databases">
        <title>Rapid genome shrinkage in a self-fertile nematode reveals novel sperm competition proteins.</title>
        <authorList>
            <person name="Yin D."/>
            <person name="Schwarz E.M."/>
            <person name="Thomas C.G."/>
            <person name="Felde R.L."/>
            <person name="Korf I.F."/>
            <person name="Cutter A.D."/>
            <person name="Schartner C.M."/>
            <person name="Ralston E.J."/>
            <person name="Meyer B.J."/>
            <person name="Haag E.S."/>
        </authorList>
    </citation>
    <scope>NUCLEOTIDE SEQUENCE [LARGE SCALE GENOMIC DNA]</scope>
    <source>
        <strain evidence="4">JU1422</strain>
    </source>
</reference>
<dbReference type="AlphaFoldDB" id="A0A2G5U1M0"/>
<accession>A0A2G5U1M0</accession>
<keyword evidence="2" id="KW-0472">Membrane</keyword>
<evidence type="ECO:0000313" key="4">
    <source>
        <dbReference type="Proteomes" id="UP000230233"/>
    </source>
</evidence>
<proteinExistence type="predicted"/>
<feature type="transmembrane region" description="Helical" evidence="2">
    <location>
        <begin position="143"/>
        <end position="162"/>
    </location>
</feature>
<name>A0A2G5U1M0_9PELO</name>
<gene>
    <name evidence="3" type="primary">Cnig_chr_IV.g13405</name>
    <name evidence="3" type="ORF">B9Z55_013405</name>
</gene>
<keyword evidence="4" id="KW-1185">Reference proteome</keyword>
<evidence type="ECO:0000256" key="2">
    <source>
        <dbReference type="SAM" id="Phobius"/>
    </source>
</evidence>
<feature type="region of interest" description="Disordered" evidence="1">
    <location>
        <begin position="1"/>
        <end position="20"/>
    </location>
</feature>
<keyword evidence="2" id="KW-1133">Transmembrane helix</keyword>
<protein>
    <submittedName>
        <fullName evidence="3">Uncharacterized protein</fullName>
    </submittedName>
</protein>